<keyword evidence="3" id="KW-1185">Reference proteome</keyword>
<dbReference type="Proteomes" id="UP000235371">
    <property type="component" value="Unassembled WGS sequence"/>
</dbReference>
<dbReference type="InterPro" id="IPR010730">
    <property type="entry name" value="HET"/>
</dbReference>
<accession>A0A2J6SZ20</accession>
<dbReference type="Pfam" id="PF06985">
    <property type="entry name" value="HET"/>
    <property type="match status" value="1"/>
</dbReference>
<protein>
    <submittedName>
        <fullName evidence="2">HET-domain-containing protein</fullName>
    </submittedName>
</protein>
<dbReference type="OrthoDB" id="20872at2759"/>
<organism evidence="2 3">
    <name type="scientific">Hyaloscypha bicolor E</name>
    <dbReference type="NCBI Taxonomy" id="1095630"/>
    <lineage>
        <taxon>Eukaryota</taxon>
        <taxon>Fungi</taxon>
        <taxon>Dikarya</taxon>
        <taxon>Ascomycota</taxon>
        <taxon>Pezizomycotina</taxon>
        <taxon>Leotiomycetes</taxon>
        <taxon>Helotiales</taxon>
        <taxon>Hyaloscyphaceae</taxon>
        <taxon>Hyaloscypha</taxon>
        <taxon>Hyaloscypha bicolor</taxon>
    </lineage>
</organism>
<dbReference type="GeneID" id="36595945"/>
<gene>
    <name evidence="2" type="ORF">K444DRAFT_694530</name>
</gene>
<dbReference type="PANTHER" id="PTHR10622">
    <property type="entry name" value="HET DOMAIN-CONTAINING PROTEIN"/>
    <property type="match status" value="1"/>
</dbReference>
<evidence type="ECO:0000259" key="1">
    <source>
        <dbReference type="Pfam" id="PF06985"/>
    </source>
</evidence>
<dbReference type="AlphaFoldDB" id="A0A2J6SZ20"/>
<evidence type="ECO:0000313" key="3">
    <source>
        <dbReference type="Proteomes" id="UP000235371"/>
    </source>
</evidence>
<dbReference type="RefSeq" id="XP_024732934.1">
    <property type="nucleotide sequence ID" value="XM_024887869.1"/>
</dbReference>
<dbReference type="EMBL" id="KZ613853">
    <property type="protein sequence ID" value="PMD56030.1"/>
    <property type="molecule type" value="Genomic_DNA"/>
</dbReference>
<feature type="domain" description="Heterokaryon incompatibility" evidence="1">
    <location>
        <begin position="22"/>
        <end position="111"/>
    </location>
</feature>
<reference evidence="2 3" key="1">
    <citation type="submission" date="2016-04" db="EMBL/GenBank/DDBJ databases">
        <title>A degradative enzymes factory behind the ericoid mycorrhizal symbiosis.</title>
        <authorList>
            <consortium name="DOE Joint Genome Institute"/>
            <person name="Martino E."/>
            <person name="Morin E."/>
            <person name="Grelet G."/>
            <person name="Kuo A."/>
            <person name="Kohler A."/>
            <person name="Daghino S."/>
            <person name="Barry K."/>
            <person name="Choi C."/>
            <person name="Cichocki N."/>
            <person name="Clum A."/>
            <person name="Copeland A."/>
            <person name="Hainaut M."/>
            <person name="Haridas S."/>
            <person name="Labutti K."/>
            <person name="Lindquist E."/>
            <person name="Lipzen A."/>
            <person name="Khouja H.-R."/>
            <person name="Murat C."/>
            <person name="Ohm R."/>
            <person name="Olson A."/>
            <person name="Spatafora J."/>
            <person name="Veneault-Fourrey C."/>
            <person name="Henrissat B."/>
            <person name="Grigoriev I."/>
            <person name="Martin F."/>
            <person name="Perotto S."/>
        </authorList>
    </citation>
    <scope>NUCLEOTIDE SEQUENCE [LARGE SCALE GENOMIC DNA]</scope>
    <source>
        <strain evidence="2 3">E</strain>
    </source>
</reference>
<dbReference type="PANTHER" id="PTHR10622:SF10">
    <property type="entry name" value="HET DOMAIN-CONTAINING PROTEIN"/>
    <property type="match status" value="1"/>
</dbReference>
<name>A0A2J6SZ20_9HELO</name>
<evidence type="ECO:0000313" key="2">
    <source>
        <dbReference type="EMBL" id="PMD56030.1"/>
    </source>
</evidence>
<proteinExistence type="predicted"/>
<dbReference type="InParanoid" id="A0A2J6SZ20"/>
<sequence>MRLLNASTLTLHEFLGSEIPKYAILSHRWENTEVTFQDLKDGTGPGMASWSKVTGCCAQALLDGWEYLWIDSCCIDKSGSAELSETINSMFAWYQRAEVCYAYLSDVSPATEDSRAKYFAIQNSKWFTRGWTLQELLAPYYVDFFDQSWTWIGSKSCLEPLISEATKITDLWDHQSASVAQKMSWASSRETTRIEDRAHSLLGLFGVHMPPLYGERVNAFIRLQLEILSKTDDDSILAWNGPVPYGHSG</sequence>